<dbReference type="Proteomes" id="UP000076078">
    <property type="component" value="Unassembled WGS sequence"/>
</dbReference>
<organism evidence="1 2">
    <name type="scientific">Tieghemostelium lacteum</name>
    <name type="common">Slime mold</name>
    <name type="synonym">Dictyostelium lacteum</name>
    <dbReference type="NCBI Taxonomy" id="361077"/>
    <lineage>
        <taxon>Eukaryota</taxon>
        <taxon>Amoebozoa</taxon>
        <taxon>Evosea</taxon>
        <taxon>Eumycetozoa</taxon>
        <taxon>Dictyostelia</taxon>
        <taxon>Dictyosteliales</taxon>
        <taxon>Raperosteliaceae</taxon>
        <taxon>Tieghemostelium</taxon>
    </lineage>
</organism>
<proteinExistence type="predicted"/>
<dbReference type="PANTHER" id="PTHR13318">
    <property type="entry name" value="PARTNER OF PAIRED, ISOFORM B-RELATED"/>
    <property type="match status" value="1"/>
</dbReference>
<dbReference type="Gene3D" id="3.80.10.10">
    <property type="entry name" value="Ribonuclease Inhibitor"/>
    <property type="match status" value="3"/>
</dbReference>
<keyword evidence="2" id="KW-1185">Reference proteome</keyword>
<dbReference type="Pfam" id="PF13516">
    <property type="entry name" value="LRR_6"/>
    <property type="match status" value="1"/>
</dbReference>
<comment type="caution">
    <text evidence="1">The sequence shown here is derived from an EMBL/GenBank/DDBJ whole genome shotgun (WGS) entry which is preliminary data.</text>
</comment>
<dbReference type="STRING" id="361077.A0A151ZDF8"/>
<gene>
    <name evidence="1" type="ORF">DLAC_06821</name>
</gene>
<accession>A0A151ZDF8</accession>
<dbReference type="InterPro" id="IPR032675">
    <property type="entry name" value="LRR_dom_sf"/>
</dbReference>
<dbReference type="InterPro" id="IPR006553">
    <property type="entry name" value="Leu-rich_rpt_Cys-con_subtyp"/>
</dbReference>
<dbReference type="GO" id="GO:0031146">
    <property type="term" value="P:SCF-dependent proteasomal ubiquitin-dependent protein catabolic process"/>
    <property type="evidence" value="ECO:0007669"/>
    <property type="project" value="TreeGrafter"/>
</dbReference>
<dbReference type="InParanoid" id="A0A151ZDF8"/>
<name>A0A151ZDF8_TIELA</name>
<reference evidence="1 2" key="1">
    <citation type="submission" date="2015-12" db="EMBL/GenBank/DDBJ databases">
        <title>Dictyostelia acquired genes for synthesis and detection of signals that induce cell-type specialization by lateral gene transfer from prokaryotes.</title>
        <authorList>
            <person name="Gloeckner G."/>
            <person name="Schaap P."/>
        </authorList>
    </citation>
    <scope>NUCLEOTIDE SEQUENCE [LARGE SCALE GENOMIC DNA]</scope>
    <source>
        <strain evidence="1 2">TK</strain>
    </source>
</reference>
<dbReference type="SMART" id="SM00367">
    <property type="entry name" value="LRR_CC"/>
    <property type="match status" value="4"/>
</dbReference>
<protein>
    <submittedName>
        <fullName evidence="1">Uncharacterized protein</fullName>
    </submittedName>
</protein>
<dbReference type="OrthoDB" id="550575at2759"/>
<dbReference type="GO" id="GO:0019005">
    <property type="term" value="C:SCF ubiquitin ligase complex"/>
    <property type="evidence" value="ECO:0007669"/>
    <property type="project" value="TreeGrafter"/>
</dbReference>
<sequence>MSFEVIFNNSYIRLIILNGIVRVLDLLSLMFTSATNRKIITKSLEHVTVEIGDCCGILHRFGYPPIDKIIKNLSSLHRLIIHSPPYESLLHLKRVDKLELFEFTCGNLSTVQQKNLMKHLNEVVKDELIITFRYRGDRSFQRSNLCYQLIRKLDLHRLPIQYLELDMNHITSINTHYYGPGETFPPYKNHIPKFLLQKQFPMLHTVSLAGHTITDEILKNLSESSAVGLIQVSLVDCENVTDVGLSYFIKSVTNLTVIDLPLITDLTLQLADKVEILHICHCMLVKGSFFKNLHIKQLNLGTSQEYLKLSYAITLFGKIPKLEMTTQIIENFWDLDNPYSHYSLITDLHLPDSFFLTDEVMGNFNRIKKLTFGVENAGTRYTDNGIKNLIQNRDSNAGDLEFWVLSSSEITDRSLMYLSKVSIKTLHISNNRNITDKGIKHLRGIEEIEISNCPCLTDESLKVLCNVKKIKIENCPLITEKGYSYLTNLVEITINDSFPVVAIKHLKSIDTLVIAQWKKNSIPDDLAGELVGIKEIVDINLNNGSFLSKEAQCYLSKRGVIIDIMQ</sequence>
<dbReference type="AlphaFoldDB" id="A0A151ZDF8"/>
<dbReference type="SUPFAM" id="SSF52047">
    <property type="entry name" value="RNI-like"/>
    <property type="match status" value="1"/>
</dbReference>
<dbReference type="InterPro" id="IPR001611">
    <property type="entry name" value="Leu-rich_rpt"/>
</dbReference>
<dbReference type="EMBL" id="LODT01000031">
    <property type="protein sequence ID" value="KYQ91998.1"/>
    <property type="molecule type" value="Genomic_DNA"/>
</dbReference>
<evidence type="ECO:0000313" key="1">
    <source>
        <dbReference type="EMBL" id="KYQ91998.1"/>
    </source>
</evidence>
<evidence type="ECO:0000313" key="2">
    <source>
        <dbReference type="Proteomes" id="UP000076078"/>
    </source>
</evidence>